<feature type="domain" description="Glycoside hydrolase family 38 N-terminal" evidence="1">
    <location>
        <begin position="1"/>
        <end position="52"/>
    </location>
</feature>
<dbReference type="GO" id="GO:0009313">
    <property type="term" value="P:oligosaccharide catabolic process"/>
    <property type="evidence" value="ECO:0007669"/>
    <property type="project" value="TreeGrafter"/>
</dbReference>
<keyword evidence="2" id="KW-0326">Glycosidase</keyword>
<dbReference type="PANTHER" id="PTHR46017">
    <property type="entry name" value="ALPHA-MANNOSIDASE 2C1"/>
    <property type="match status" value="1"/>
</dbReference>
<comment type="caution">
    <text evidence="2">The sequence shown here is derived from an EMBL/GenBank/DDBJ whole genome shotgun (WGS) entry which is preliminary data.</text>
</comment>
<keyword evidence="2" id="KW-0378">Hydrolase</keyword>
<dbReference type="Proteomes" id="UP000031671">
    <property type="component" value="Unassembled WGS sequence"/>
</dbReference>
<dbReference type="GO" id="GO:0006013">
    <property type="term" value="P:mannose metabolic process"/>
    <property type="evidence" value="ECO:0007669"/>
    <property type="project" value="InterPro"/>
</dbReference>
<organism evidence="2 3">
    <name type="scientific">Vibrio ishigakensis</name>
    <dbReference type="NCBI Taxonomy" id="1481914"/>
    <lineage>
        <taxon>Bacteria</taxon>
        <taxon>Pseudomonadati</taxon>
        <taxon>Pseudomonadota</taxon>
        <taxon>Gammaproteobacteria</taxon>
        <taxon>Vibrionales</taxon>
        <taxon>Vibrionaceae</taxon>
        <taxon>Vibrio</taxon>
    </lineage>
</organism>
<accession>A0A0B8NZV5</accession>
<reference evidence="2 3" key="2">
    <citation type="submission" date="2015-01" db="EMBL/GenBank/DDBJ databases">
        <authorList>
            <consortium name="NBRP consortium"/>
            <person name="Sawabe T."/>
            <person name="Meirelles P."/>
            <person name="Feng G."/>
            <person name="Sayaka M."/>
            <person name="Hattori M."/>
            <person name="Ohkuma M."/>
        </authorList>
    </citation>
    <scope>NUCLEOTIDE SEQUENCE [LARGE SCALE GENOMIC DNA]</scope>
    <source>
        <strain evidence="3">JCM 19231</strain>
    </source>
</reference>
<gene>
    <name evidence="2" type="ORF">JCM19231_1609</name>
</gene>
<sequence>MVYGVGDGGGGPAEEHIERFQRIQNLDGLPQAKNGRVNAFFERVDSYRDKLPVMQGELYFEAHQAVLLPNLAPSRAIVIWSFCLDSWSP</sequence>
<protein>
    <submittedName>
        <fullName evidence="2">Alpha-mannosidase</fullName>
        <ecNumber evidence="2">3.2.1.24</ecNumber>
    </submittedName>
</protein>
<evidence type="ECO:0000259" key="1">
    <source>
        <dbReference type="Pfam" id="PF01074"/>
    </source>
</evidence>
<dbReference type="PANTHER" id="PTHR46017:SF1">
    <property type="entry name" value="ALPHA-MANNOSIDASE 2C1"/>
    <property type="match status" value="1"/>
</dbReference>
<name>A0A0B8NZV5_9VIBR</name>
<dbReference type="AlphaFoldDB" id="A0A0B8NZV5"/>
<proteinExistence type="predicted"/>
<reference evidence="2 3" key="1">
    <citation type="submission" date="2015-01" db="EMBL/GenBank/DDBJ databases">
        <title>Vibrio sp. C1 JCM 19231 whole genome shotgun sequence.</title>
        <authorList>
            <person name="Sawabe T."/>
            <person name="Meirelles P."/>
            <person name="Feng G."/>
            <person name="Sayaka M."/>
            <person name="Hattori M."/>
            <person name="Ohkuma M."/>
        </authorList>
    </citation>
    <scope>NUCLEOTIDE SEQUENCE [LARGE SCALE GENOMIC DNA]</scope>
    <source>
        <strain evidence="3">JCM 19231</strain>
    </source>
</reference>
<evidence type="ECO:0000313" key="3">
    <source>
        <dbReference type="Proteomes" id="UP000031671"/>
    </source>
</evidence>
<dbReference type="EC" id="3.2.1.24" evidence="2"/>
<evidence type="ECO:0000313" key="2">
    <source>
        <dbReference type="EMBL" id="GAM59481.1"/>
    </source>
</evidence>
<dbReference type="EMBL" id="BBRZ01000159">
    <property type="protein sequence ID" value="GAM59481.1"/>
    <property type="molecule type" value="Genomic_DNA"/>
</dbReference>
<dbReference type="InterPro" id="IPR011330">
    <property type="entry name" value="Glyco_hydro/deAcase_b/a-brl"/>
</dbReference>
<dbReference type="InterPro" id="IPR000602">
    <property type="entry name" value="Glyco_hydro_38_N"/>
</dbReference>
<dbReference type="SUPFAM" id="SSF88713">
    <property type="entry name" value="Glycoside hydrolase/deacetylase"/>
    <property type="match status" value="1"/>
</dbReference>
<dbReference type="Pfam" id="PF01074">
    <property type="entry name" value="Glyco_hydro_38N"/>
    <property type="match status" value="1"/>
</dbReference>
<keyword evidence="3" id="KW-1185">Reference proteome</keyword>
<dbReference type="GO" id="GO:0004559">
    <property type="term" value="F:alpha-mannosidase activity"/>
    <property type="evidence" value="ECO:0007669"/>
    <property type="project" value="UniProtKB-EC"/>
</dbReference>